<dbReference type="InterPro" id="IPR036380">
    <property type="entry name" value="Isochorismatase-like_sf"/>
</dbReference>
<feature type="domain" description="Isochorismatase-like" evidence="1">
    <location>
        <begin position="26"/>
        <end position="71"/>
    </location>
</feature>
<dbReference type="SUPFAM" id="SSF52499">
    <property type="entry name" value="Isochorismatase-like hydrolases"/>
    <property type="match status" value="1"/>
</dbReference>
<name>A0A6B1G0W3_9CHLR</name>
<dbReference type="EMBL" id="VYDA01000354">
    <property type="protein sequence ID" value="MYH62007.1"/>
    <property type="molecule type" value="Genomic_DNA"/>
</dbReference>
<protein>
    <submittedName>
        <fullName evidence="2">Isochorismatase family protein</fullName>
    </submittedName>
</protein>
<organism evidence="2">
    <name type="scientific">Caldilineaceae bacterium SB0675_bin_29</name>
    <dbReference type="NCBI Taxonomy" id="2605266"/>
    <lineage>
        <taxon>Bacteria</taxon>
        <taxon>Bacillati</taxon>
        <taxon>Chloroflexota</taxon>
        <taxon>Caldilineae</taxon>
        <taxon>Caldilineales</taxon>
        <taxon>Caldilineaceae</taxon>
    </lineage>
</organism>
<dbReference type="AlphaFoldDB" id="A0A6B1G0W3"/>
<dbReference type="Gene3D" id="3.40.50.850">
    <property type="entry name" value="Isochorismatase-like"/>
    <property type="match status" value="1"/>
</dbReference>
<dbReference type="InterPro" id="IPR000868">
    <property type="entry name" value="Isochorismatase-like_dom"/>
</dbReference>
<evidence type="ECO:0000259" key="1">
    <source>
        <dbReference type="Pfam" id="PF00857"/>
    </source>
</evidence>
<gene>
    <name evidence="2" type="ORF">F4148_09670</name>
</gene>
<comment type="caution">
    <text evidence="2">The sequence shown here is derived from an EMBL/GenBank/DDBJ whole genome shotgun (WGS) entry which is preliminary data.</text>
</comment>
<dbReference type="Pfam" id="PF00857">
    <property type="entry name" value="Isochorismatase"/>
    <property type="match status" value="1"/>
</dbReference>
<sequence length="72" mass="7729">MQIPGETVEVPEIPWQSTVELPAHSSAVIVVDMQNDFVKEGGALVVPDAASTLDNLQSLLARARRAGVRIAY</sequence>
<evidence type="ECO:0000313" key="2">
    <source>
        <dbReference type="EMBL" id="MYH62007.1"/>
    </source>
</evidence>
<accession>A0A6B1G0W3</accession>
<reference evidence="2" key="1">
    <citation type="submission" date="2019-09" db="EMBL/GenBank/DDBJ databases">
        <title>Characterisation of the sponge microbiome using genome-centric metagenomics.</title>
        <authorList>
            <person name="Engelberts J.P."/>
            <person name="Robbins S.J."/>
            <person name="De Goeij J.M."/>
            <person name="Aranda M."/>
            <person name="Bell S.C."/>
            <person name="Webster N.S."/>
        </authorList>
    </citation>
    <scope>NUCLEOTIDE SEQUENCE</scope>
    <source>
        <strain evidence="2">SB0675_bin_29</strain>
    </source>
</reference>
<feature type="non-terminal residue" evidence="2">
    <location>
        <position position="72"/>
    </location>
</feature>
<proteinExistence type="predicted"/>